<dbReference type="Proteomes" id="UP000230069">
    <property type="component" value="Unassembled WGS sequence"/>
</dbReference>
<protein>
    <recommendedName>
        <fullName evidence="3">Pathogen-related protein</fullName>
    </recommendedName>
</protein>
<evidence type="ECO:0008006" key="3">
    <source>
        <dbReference type="Google" id="ProtNLM"/>
    </source>
</evidence>
<dbReference type="InParanoid" id="A0A2G5EJ31"/>
<dbReference type="InterPro" id="IPR053218">
    <property type="entry name" value="Pathogen-related_defense"/>
</dbReference>
<evidence type="ECO:0000313" key="1">
    <source>
        <dbReference type="EMBL" id="PIA55739.1"/>
    </source>
</evidence>
<dbReference type="EMBL" id="KZ305024">
    <property type="protein sequence ID" value="PIA55739.1"/>
    <property type="molecule type" value="Genomic_DNA"/>
</dbReference>
<dbReference type="OrthoDB" id="65445at2759"/>
<keyword evidence="2" id="KW-1185">Reference proteome</keyword>
<dbReference type="PANTHER" id="PTHR31723:SF5">
    <property type="entry name" value="OS01G0248500 PROTEIN"/>
    <property type="match status" value="1"/>
</dbReference>
<dbReference type="Gene3D" id="3.10.450.50">
    <property type="match status" value="1"/>
</dbReference>
<sequence length="254" mass="28145">MASSDVTESGVVVQVQVQEDPYRSHIYGEGEKDTVWRTGATPNYEVVNRLFEEGRTNVWAPGTREEKVQRLLKTWEMELVHKVRPQDYKVIDAEAFSHSVNGTPGKSLAEVGLIGSYNQFLQTSLPEELRAYDPSKYTLEEAQNTFLNAFPRGFAVEILEVYSGPPKVAYKFRHFSTFDGPFQGHAPTGELVQLIGISIFTVDESTNKVGQVEFFYDPGELIGDLLKGPLLDGSEAPKASGSISGCPVLSKLHI</sequence>
<dbReference type="AlphaFoldDB" id="A0A2G5EJ31"/>
<dbReference type="PANTHER" id="PTHR31723">
    <property type="entry name" value="PATHOGENESIS-RELATED FAMILY PROTEIN"/>
    <property type="match status" value="1"/>
</dbReference>
<dbReference type="InterPro" id="IPR032710">
    <property type="entry name" value="NTF2-like_dom_sf"/>
</dbReference>
<dbReference type="SUPFAM" id="SSF54427">
    <property type="entry name" value="NTF2-like"/>
    <property type="match status" value="1"/>
</dbReference>
<accession>A0A2G5EJ31</accession>
<organism evidence="1 2">
    <name type="scientific">Aquilegia coerulea</name>
    <name type="common">Rocky mountain columbine</name>
    <dbReference type="NCBI Taxonomy" id="218851"/>
    <lineage>
        <taxon>Eukaryota</taxon>
        <taxon>Viridiplantae</taxon>
        <taxon>Streptophyta</taxon>
        <taxon>Embryophyta</taxon>
        <taxon>Tracheophyta</taxon>
        <taxon>Spermatophyta</taxon>
        <taxon>Magnoliopsida</taxon>
        <taxon>Ranunculales</taxon>
        <taxon>Ranunculaceae</taxon>
        <taxon>Thalictroideae</taxon>
        <taxon>Aquilegia</taxon>
    </lineage>
</organism>
<name>A0A2G5EJ31_AQUCA</name>
<gene>
    <name evidence="1" type="ORF">AQUCO_00700213v1</name>
</gene>
<reference evidence="1 2" key="1">
    <citation type="submission" date="2017-09" db="EMBL/GenBank/DDBJ databases">
        <title>WGS assembly of Aquilegia coerulea Goldsmith.</title>
        <authorList>
            <person name="Hodges S."/>
            <person name="Kramer E."/>
            <person name="Nordborg M."/>
            <person name="Tomkins J."/>
            <person name="Borevitz J."/>
            <person name="Derieg N."/>
            <person name="Yan J."/>
            <person name="Mihaltcheva S."/>
            <person name="Hayes R.D."/>
            <person name="Rokhsar D."/>
        </authorList>
    </citation>
    <scope>NUCLEOTIDE SEQUENCE [LARGE SCALE GENOMIC DNA]</scope>
    <source>
        <strain evidence="2">cv. Goldsmith</strain>
    </source>
</reference>
<evidence type="ECO:0000313" key="2">
    <source>
        <dbReference type="Proteomes" id="UP000230069"/>
    </source>
</evidence>
<proteinExistence type="predicted"/>